<feature type="compositionally biased region" description="Gly residues" evidence="1">
    <location>
        <begin position="381"/>
        <end position="393"/>
    </location>
</feature>
<dbReference type="AlphaFoldDB" id="R7RVZ4"/>
<feature type="transmembrane region" description="Helical" evidence="2">
    <location>
        <begin position="138"/>
        <end position="160"/>
    </location>
</feature>
<feature type="region of interest" description="Disordered" evidence="1">
    <location>
        <begin position="490"/>
        <end position="529"/>
    </location>
</feature>
<feature type="compositionally biased region" description="Basic and acidic residues" evidence="1">
    <location>
        <begin position="508"/>
        <end position="518"/>
    </location>
</feature>
<dbReference type="KEGG" id="shs:STEHIDRAFT_126515"/>
<reference evidence="4" key="1">
    <citation type="journal article" date="2012" name="Science">
        <title>The Paleozoic origin of enzymatic lignin decomposition reconstructed from 31 fungal genomes.</title>
        <authorList>
            <person name="Floudas D."/>
            <person name="Binder M."/>
            <person name="Riley R."/>
            <person name="Barry K."/>
            <person name="Blanchette R.A."/>
            <person name="Henrissat B."/>
            <person name="Martinez A.T."/>
            <person name="Otillar R."/>
            <person name="Spatafora J.W."/>
            <person name="Yadav J.S."/>
            <person name="Aerts A."/>
            <person name="Benoit I."/>
            <person name="Boyd A."/>
            <person name="Carlson A."/>
            <person name="Copeland A."/>
            <person name="Coutinho P.M."/>
            <person name="de Vries R.P."/>
            <person name="Ferreira P."/>
            <person name="Findley K."/>
            <person name="Foster B."/>
            <person name="Gaskell J."/>
            <person name="Glotzer D."/>
            <person name="Gorecki P."/>
            <person name="Heitman J."/>
            <person name="Hesse C."/>
            <person name="Hori C."/>
            <person name="Igarashi K."/>
            <person name="Jurgens J.A."/>
            <person name="Kallen N."/>
            <person name="Kersten P."/>
            <person name="Kohler A."/>
            <person name="Kuees U."/>
            <person name="Kumar T.K.A."/>
            <person name="Kuo A."/>
            <person name="LaButti K."/>
            <person name="Larrondo L.F."/>
            <person name="Lindquist E."/>
            <person name="Ling A."/>
            <person name="Lombard V."/>
            <person name="Lucas S."/>
            <person name="Lundell T."/>
            <person name="Martin R."/>
            <person name="McLaughlin D.J."/>
            <person name="Morgenstern I."/>
            <person name="Morin E."/>
            <person name="Murat C."/>
            <person name="Nagy L.G."/>
            <person name="Nolan M."/>
            <person name="Ohm R.A."/>
            <person name="Patyshakuliyeva A."/>
            <person name="Rokas A."/>
            <person name="Ruiz-Duenas F.J."/>
            <person name="Sabat G."/>
            <person name="Salamov A."/>
            <person name="Samejima M."/>
            <person name="Schmutz J."/>
            <person name="Slot J.C."/>
            <person name="St John F."/>
            <person name="Stenlid J."/>
            <person name="Sun H."/>
            <person name="Sun S."/>
            <person name="Syed K."/>
            <person name="Tsang A."/>
            <person name="Wiebenga A."/>
            <person name="Young D."/>
            <person name="Pisabarro A."/>
            <person name="Eastwood D.C."/>
            <person name="Martin F."/>
            <person name="Cullen D."/>
            <person name="Grigoriev I.V."/>
            <person name="Hibbett D.S."/>
        </authorList>
    </citation>
    <scope>NUCLEOTIDE SEQUENCE [LARGE SCALE GENOMIC DNA]</scope>
    <source>
        <strain evidence="4">FP-91666</strain>
    </source>
</reference>
<feature type="region of interest" description="Disordered" evidence="1">
    <location>
        <begin position="446"/>
        <end position="470"/>
    </location>
</feature>
<feature type="transmembrane region" description="Helical" evidence="2">
    <location>
        <begin position="222"/>
        <end position="241"/>
    </location>
</feature>
<evidence type="ECO:0000256" key="2">
    <source>
        <dbReference type="SAM" id="Phobius"/>
    </source>
</evidence>
<feature type="region of interest" description="Disordered" evidence="1">
    <location>
        <begin position="318"/>
        <end position="398"/>
    </location>
</feature>
<keyword evidence="2" id="KW-0812">Transmembrane</keyword>
<evidence type="ECO:0000256" key="1">
    <source>
        <dbReference type="SAM" id="MobiDB-lite"/>
    </source>
</evidence>
<dbReference type="OrthoDB" id="3174319at2759"/>
<evidence type="ECO:0000313" key="4">
    <source>
        <dbReference type="Proteomes" id="UP000053927"/>
    </source>
</evidence>
<proteinExistence type="predicted"/>
<sequence length="529" mass="57910">MADSDNPCPAWNDSWALNIKLWIYQIFCETLFYGLFAAVFFLSSTILLQQSLRNSHARLALFLCTLIMFLVSTVHLILHIVQYIVQVPYICNVDGLPSDVQEIWNATYAGLALLERLQYLISDAIVVWRAVVIWPRNWWVIGGMSFCLFVTAVTSIYLAVLNVLTVTIPHEYPTVEKNMLGTFPLMFTNAIATILIAYKTWIYRRTVGRYLDSGSSRTRVEGVLILLVESGLFYFVYWIFIACSDYSLFGQFEFEWFQPNISGIYPTLIVIAVSLRKSAPDIIYPLSQAPSGTNAHAISHSLQFNAFPVLSTSADVDPDVDDDFGTSGSSSKARDRDRDYGIGTEYTSSSGRSRRSGSAKSRSRSKVERMGFGAGSTHNTGIGGPGAGRGLKGSFGSKMDDHLRHHPFGLYEDDEAGLELEERERSKTSLRHVNEADLGAEIETETASATAVGEGEGSRGAVDGKGMFGSKGGIDSKDGFEIGSGGALGLDLGPRIEASTGAGTDIGSELREEWERDSVSFSVESTGPG</sequence>
<keyword evidence="2" id="KW-1133">Transmembrane helix</keyword>
<dbReference type="RefSeq" id="XP_007311543.1">
    <property type="nucleotide sequence ID" value="XM_007311481.1"/>
</dbReference>
<organism evidence="3 4">
    <name type="scientific">Stereum hirsutum (strain FP-91666)</name>
    <name type="common">White-rot fungus</name>
    <dbReference type="NCBI Taxonomy" id="721885"/>
    <lineage>
        <taxon>Eukaryota</taxon>
        <taxon>Fungi</taxon>
        <taxon>Dikarya</taxon>
        <taxon>Basidiomycota</taxon>
        <taxon>Agaricomycotina</taxon>
        <taxon>Agaricomycetes</taxon>
        <taxon>Russulales</taxon>
        <taxon>Stereaceae</taxon>
        <taxon>Stereum</taxon>
    </lineage>
</organism>
<protein>
    <submittedName>
        <fullName evidence="3">Uncharacterized protein</fullName>
    </submittedName>
</protein>
<evidence type="ECO:0000313" key="3">
    <source>
        <dbReference type="EMBL" id="EIM79414.1"/>
    </source>
</evidence>
<keyword evidence="4" id="KW-1185">Reference proteome</keyword>
<feature type="transmembrane region" description="Helical" evidence="2">
    <location>
        <begin position="22"/>
        <end position="48"/>
    </location>
</feature>
<dbReference type="GeneID" id="18797778"/>
<dbReference type="Proteomes" id="UP000053927">
    <property type="component" value="Unassembled WGS sequence"/>
</dbReference>
<keyword evidence="2" id="KW-0472">Membrane</keyword>
<name>R7RVZ4_STEHR</name>
<gene>
    <name evidence="3" type="ORF">STEHIDRAFT_126515</name>
</gene>
<accession>R7RVZ4</accession>
<feature type="compositionally biased region" description="Basic residues" evidence="1">
    <location>
        <begin position="352"/>
        <end position="364"/>
    </location>
</feature>
<feature type="compositionally biased region" description="Polar residues" evidence="1">
    <location>
        <begin position="519"/>
        <end position="529"/>
    </location>
</feature>
<feature type="transmembrane region" description="Helical" evidence="2">
    <location>
        <begin position="60"/>
        <end position="85"/>
    </location>
</feature>
<feature type="transmembrane region" description="Helical" evidence="2">
    <location>
        <begin position="180"/>
        <end position="201"/>
    </location>
</feature>
<dbReference type="EMBL" id="JH687405">
    <property type="protein sequence ID" value="EIM79414.1"/>
    <property type="molecule type" value="Genomic_DNA"/>
</dbReference>